<gene>
    <name evidence="1" type="ORF">AS180_17050</name>
</gene>
<dbReference type="EMBL" id="LNQP01000069">
    <property type="protein sequence ID" value="KSU86732.1"/>
    <property type="molecule type" value="Genomic_DNA"/>
</dbReference>
<organism evidence="1 2">
    <name type="scientific">Priestia veravalensis</name>
    <dbReference type="NCBI Taxonomy" id="1414648"/>
    <lineage>
        <taxon>Bacteria</taxon>
        <taxon>Bacillati</taxon>
        <taxon>Bacillota</taxon>
        <taxon>Bacilli</taxon>
        <taxon>Bacillales</taxon>
        <taxon>Bacillaceae</taxon>
        <taxon>Priestia</taxon>
    </lineage>
</organism>
<evidence type="ECO:0000313" key="2">
    <source>
        <dbReference type="Proteomes" id="UP000053681"/>
    </source>
</evidence>
<dbReference type="Proteomes" id="UP000053681">
    <property type="component" value="Unassembled WGS sequence"/>
</dbReference>
<dbReference type="RefSeq" id="WP_025907699.1">
    <property type="nucleotide sequence ID" value="NZ_KQ758684.1"/>
</dbReference>
<protein>
    <submittedName>
        <fullName evidence="1">Transporter</fullName>
    </submittedName>
</protein>
<reference evidence="1 2" key="1">
    <citation type="submission" date="2015-11" db="EMBL/GenBank/DDBJ databases">
        <title>Bacillus caseinolyticus sp nov.</title>
        <authorList>
            <person name="Dastager S.G."/>
            <person name="Mawlankar R."/>
        </authorList>
    </citation>
    <scope>NUCLEOTIDE SEQUENCE [LARGE SCALE GENOMIC DNA]</scope>
    <source>
        <strain evidence="1 2">SGD-V-76</strain>
    </source>
</reference>
<name>A0A0V8JIE1_9BACI</name>
<keyword evidence="2" id="KW-1185">Reference proteome</keyword>
<dbReference type="AlphaFoldDB" id="A0A0V8JIE1"/>
<comment type="caution">
    <text evidence="1">The sequence shown here is derived from an EMBL/GenBank/DDBJ whole genome shotgun (WGS) entry which is preliminary data.</text>
</comment>
<dbReference type="Pfam" id="PF01955">
    <property type="entry name" value="CbiZ"/>
    <property type="match status" value="1"/>
</dbReference>
<accession>A0A0V8JIE1</accession>
<proteinExistence type="predicted"/>
<dbReference type="PANTHER" id="PTHR35336">
    <property type="entry name" value="ADENOSYLCOBINAMIDE AMIDOHYDROLASE"/>
    <property type="match status" value="1"/>
</dbReference>
<sequence length="201" mass="21890">MKTSIPFKAYSSGVLGDGMLETNVFYNRFVHKYYRADSPAEEYRAFLKEKGFVYDKVVGLMTAVYLRNKSVYTYCKDGLTVSSIITAGVGNAVDLTSDDITPFSSGPGTINMFIFIDGKLTDAAFLQLFIAATEVKTRMLYELGVQDSNTETLATGTSTDSICIAASQTGSMYEYGGSMTALGQAVGKLVKLSLLETIQKR</sequence>
<dbReference type="InterPro" id="IPR002808">
    <property type="entry name" value="AdoCbi_amidolase"/>
</dbReference>
<dbReference type="PANTHER" id="PTHR35336:SF5">
    <property type="entry name" value="ADENOSYLCOBINAMIDE AMIDOHYDROLASE"/>
    <property type="match status" value="1"/>
</dbReference>
<dbReference type="InterPro" id="IPR052209">
    <property type="entry name" value="CbiZ"/>
</dbReference>
<evidence type="ECO:0000313" key="1">
    <source>
        <dbReference type="EMBL" id="KSU86732.1"/>
    </source>
</evidence>